<comment type="caution">
    <text evidence="2">The sequence shown here is derived from an EMBL/GenBank/DDBJ whole genome shotgun (WGS) entry which is preliminary data.</text>
</comment>
<gene>
    <name evidence="2" type="ORF">ANCCAN_07629</name>
</gene>
<proteinExistence type="predicted"/>
<evidence type="ECO:0000313" key="3">
    <source>
        <dbReference type="Proteomes" id="UP000252519"/>
    </source>
</evidence>
<name>A0A368GTL7_ANCCA</name>
<evidence type="ECO:0000256" key="1">
    <source>
        <dbReference type="SAM" id="SignalP"/>
    </source>
</evidence>
<evidence type="ECO:0000313" key="2">
    <source>
        <dbReference type="EMBL" id="RCN46335.1"/>
    </source>
</evidence>
<dbReference type="Proteomes" id="UP000252519">
    <property type="component" value="Unassembled WGS sequence"/>
</dbReference>
<keyword evidence="1" id="KW-0732">Signal</keyword>
<protein>
    <recommendedName>
        <fullName evidence="4">Sulfur globule protein CV3 domain protein</fullName>
    </recommendedName>
</protein>
<feature type="chain" id="PRO_5016967195" description="Sulfur globule protein CV3 domain protein" evidence="1">
    <location>
        <begin position="23"/>
        <end position="70"/>
    </location>
</feature>
<keyword evidence="3" id="KW-1185">Reference proteome</keyword>
<sequence length="70" mass="7852">MKLFGALLVLIACFACLASSTAVRVKRQCGYYGCNPFNPNFGYGGYYGYGPRPYWRRPTVIKKTVIYRGG</sequence>
<organism evidence="2 3">
    <name type="scientific">Ancylostoma caninum</name>
    <name type="common">Dog hookworm</name>
    <dbReference type="NCBI Taxonomy" id="29170"/>
    <lineage>
        <taxon>Eukaryota</taxon>
        <taxon>Metazoa</taxon>
        <taxon>Ecdysozoa</taxon>
        <taxon>Nematoda</taxon>
        <taxon>Chromadorea</taxon>
        <taxon>Rhabditida</taxon>
        <taxon>Rhabditina</taxon>
        <taxon>Rhabditomorpha</taxon>
        <taxon>Strongyloidea</taxon>
        <taxon>Ancylostomatidae</taxon>
        <taxon>Ancylostomatinae</taxon>
        <taxon>Ancylostoma</taxon>
    </lineage>
</organism>
<feature type="signal peptide" evidence="1">
    <location>
        <begin position="1"/>
        <end position="22"/>
    </location>
</feature>
<dbReference type="AlphaFoldDB" id="A0A368GTL7"/>
<accession>A0A368GTL7</accession>
<evidence type="ECO:0008006" key="4">
    <source>
        <dbReference type="Google" id="ProtNLM"/>
    </source>
</evidence>
<reference evidence="2 3" key="1">
    <citation type="submission" date="2014-10" db="EMBL/GenBank/DDBJ databases">
        <title>Draft genome of the hookworm Ancylostoma caninum.</title>
        <authorList>
            <person name="Mitreva M."/>
        </authorList>
    </citation>
    <scope>NUCLEOTIDE SEQUENCE [LARGE SCALE GENOMIC DNA]</scope>
    <source>
        <strain evidence="2 3">Baltimore</strain>
    </source>
</reference>
<dbReference type="EMBL" id="JOJR01000081">
    <property type="protein sequence ID" value="RCN46335.1"/>
    <property type="molecule type" value="Genomic_DNA"/>
</dbReference>